<dbReference type="Proteomes" id="UP001529340">
    <property type="component" value="Unassembled WGS sequence"/>
</dbReference>
<dbReference type="EMBL" id="JAUDCG010000014">
    <property type="protein sequence ID" value="MDM8156865.1"/>
    <property type="molecule type" value="Genomic_DNA"/>
</dbReference>
<dbReference type="InterPro" id="IPR050583">
    <property type="entry name" value="Mycobacterial_A85_antigen"/>
</dbReference>
<keyword evidence="2" id="KW-1185">Reference proteome</keyword>
<dbReference type="RefSeq" id="WP_289607331.1">
    <property type="nucleotide sequence ID" value="NZ_JAUDCG010000014.1"/>
</dbReference>
<dbReference type="PANTHER" id="PTHR48098:SF6">
    <property type="entry name" value="FERRI-BACILLIBACTIN ESTERASE BESA"/>
    <property type="match status" value="1"/>
</dbReference>
<sequence length="254" mass="29305">MLFKKDVWLTPYAMMRTLHIYVPQSIRYSDERYPVLYMYDGHNLFEDETATYGKSWGFKDYLDAHEVPLIVVGIECNHEGNSRLVEYCPYTFQDDTFGTIEGSGQQMMQWVVDELKPLIDRELPTRSERAHTWIGGSSMGGLMALYSITHHNAVFSKAACLSPFIAPVYRELTAECQRPLQPDTSIYLSWGSSETRSKRSFAEISKVNLEIANQLQKQNIRLHLNLVVGGQHNEACWEKEIPVFLRFFKETTAM</sequence>
<accession>A0ABT7UD36</accession>
<dbReference type="PANTHER" id="PTHR48098">
    <property type="entry name" value="ENTEROCHELIN ESTERASE-RELATED"/>
    <property type="match status" value="1"/>
</dbReference>
<protein>
    <submittedName>
        <fullName evidence="1">Alpha/beta hydrolase-fold protein</fullName>
    </submittedName>
</protein>
<keyword evidence="1" id="KW-0378">Hydrolase</keyword>
<organism evidence="1 2">
    <name type="scientific">Amedibacillus dolichus</name>
    <dbReference type="NCBI Taxonomy" id="31971"/>
    <lineage>
        <taxon>Bacteria</taxon>
        <taxon>Bacillati</taxon>
        <taxon>Bacillota</taxon>
        <taxon>Erysipelotrichia</taxon>
        <taxon>Erysipelotrichales</taxon>
        <taxon>Erysipelotrichaceae</taxon>
        <taxon>Amedibacillus</taxon>
    </lineage>
</organism>
<dbReference type="InterPro" id="IPR029058">
    <property type="entry name" value="AB_hydrolase_fold"/>
</dbReference>
<dbReference type="InterPro" id="IPR000801">
    <property type="entry name" value="Esterase-like"/>
</dbReference>
<dbReference type="Gene3D" id="3.40.50.1820">
    <property type="entry name" value="alpha/beta hydrolase"/>
    <property type="match status" value="1"/>
</dbReference>
<gene>
    <name evidence="1" type="ORF">QUV96_04345</name>
</gene>
<dbReference type="SUPFAM" id="SSF53474">
    <property type="entry name" value="alpha/beta-Hydrolases"/>
    <property type="match status" value="1"/>
</dbReference>
<dbReference type="GO" id="GO:0016787">
    <property type="term" value="F:hydrolase activity"/>
    <property type="evidence" value="ECO:0007669"/>
    <property type="project" value="UniProtKB-KW"/>
</dbReference>
<evidence type="ECO:0000313" key="2">
    <source>
        <dbReference type="Proteomes" id="UP001529340"/>
    </source>
</evidence>
<reference evidence="1" key="2">
    <citation type="submission" date="2023-06" db="EMBL/GenBank/DDBJ databases">
        <authorList>
            <person name="Zeman M."/>
            <person name="Kubasova T."/>
            <person name="Jahodarova E."/>
            <person name="Nykrynova M."/>
            <person name="Rychlik I."/>
        </authorList>
    </citation>
    <scope>NUCLEOTIDE SEQUENCE</scope>
    <source>
        <strain evidence="1">ET39</strain>
    </source>
</reference>
<name>A0ABT7UD36_9FIRM</name>
<reference evidence="1" key="1">
    <citation type="submission" date="2023-06" db="EMBL/GenBank/DDBJ databases">
        <title>Identification and characterization of horizontal gene transfer across gut microbiota members of farm animals based on homology search.</title>
        <authorList>
            <person name="Schwarzerova J."/>
            <person name="Nykrynova M."/>
            <person name="Jureckova K."/>
            <person name="Cejkova D."/>
            <person name="Rychlik I."/>
        </authorList>
    </citation>
    <scope>NUCLEOTIDE SEQUENCE</scope>
    <source>
        <strain evidence="1">ET39</strain>
    </source>
</reference>
<comment type="caution">
    <text evidence="1">The sequence shown here is derived from an EMBL/GenBank/DDBJ whole genome shotgun (WGS) entry which is preliminary data.</text>
</comment>
<dbReference type="Pfam" id="PF00756">
    <property type="entry name" value="Esterase"/>
    <property type="match status" value="1"/>
</dbReference>
<proteinExistence type="predicted"/>
<evidence type="ECO:0000313" key="1">
    <source>
        <dbReference type="EMBL" id="MDM8156865.1"/>
    </source>
</evidence>